<sequence length="115" mass="12683">MESRSAPTPLLLLTPLLLGLLTPLATPLASSNPLQPFAARAMEKGLKACMKVLRLVRQLSADTRMYCAKYAKENFVNYRELEEPIRKRKVVILSSLQYDADVSAADGLKKICSCG</sequence>
<keyword evidence="1" id="KW-0732">Signal</keyword>
<accession>A0ABR2MN50</accession>
<dbReference type="PANTHER" id="PTHR36758">
    <property type="entry name" value="OS01G0342800 PROTEIN"/>
    <property type="match status" value="1"/>
</dbReference>
<feature type="chain" id="PRO_5045795212" evidence="1">
    <location>
        <begin position="32"/>
        <end position="115"/>
    </location>
</feature>
<evidence type="ECO:0000256" key="1">
    <source>
        <dbReference type="SAM" id="SignalP"/>
    </source>
</evidence>
<evidence type="ECO:0000313" key="2">
    <source>
        <dbReference type="EMBL" id="KAK8965302.1"/>
    </source>
</evidence>
<proteinExistence type="predicted"/>
<feature type="signal peptide" evidence="1">
    <location>
        <begin position="1"/>
        <end position="31"/>
    </location>
</feature>
<comment type="caution">
    <text evidence="2">The sequence shown here is derived from an EMBL/GenBank/DDBJ whole genome shotgun (WGS) entry which is preliminary data.</text>
</comment>
<reference evidence="2 3" key="1">
    <citation type="journal article" date="2022" name="Nat. Plants">
        <title>Genomes of leafy and leafless Platanthera orchids illuminate the evolution of mycoheterotrophy.</title>
        <authorList>
            <person name="Li M.H."/>
            <person name="Liu K.W."/>
            <person name="Li Z."/>
            <person name="Lu H.C."/>
            <person name="Ye Q.L."/>
            <person name="Zhang D."/>
            <person name="Wang J.Y."/>
            <person name="Li Y.F."/>
            <person name="Zhong Z.M."/>
            <person name="Liu X."/>
            <person name="Yu X."/>
            <person name="Liu D.K."/>
            <person name="Tu X.D."/>
            <person name="Liu B."/>
            <person name="Hao Y."/>
            <person name="Liao X.Y."/>
            <person name="Jiang Y.T."/>
            <person name="Sun W.H."/>
            <person name="Chen J."/>
            <person name="Chen Y.Q."/>
            <person name="Ai Y."/>
            <person name="Zhai J.W."/>
            <person name="Wu S.S."/>
            <person name="Zhou Z."/>
            <person name="Hsiao Y.Y."/>
            <person name="Wu W.L."/>
            <person name="Chen Y.Y."/>
            <person name="Lin Y.F."/>
            <person name="Hsu J.L."/>
            <person name="Li C.Y."/>
            <person name="Wang Z.W."/>
            <person name="Zhao X."/>
            <person name="Zhong W.Y."/>
            <person name="Ma X.K."/>
            <person name="Ma L."/>
            <person name="Huang J."/>
            <person name="Chen G.Z."/>
            <person name="Huang M.Z."/>
            <person name="Huang L."/>
            <person name="Peng D.H."/>
            <person name="Luo Y.B."/>
            <person name="Zou S.Q."/>
            <person name="Chen S.P."/>
            <person name="Lan S."/>
            <person name="Tsai W.C."/>
            <person name="Van de Peer Y."/>
            <person name="Liu Z.J."/>
        </authorList>
    </citation>
    <scope>NUCLEOTIDE SEQUENCE [LARGE SCALE GENOMIC DNA]</scope>
    <source>
        <strain evidence="2">Lor288</strain>
    </source>
</reference>
<organism evidence="2 3">
    <name type="scientific">Platanthera guangdongensis</name>
    <dbReference type="NCBI Taxonomy" id="2320717"/>
    <lineage>
        <taxon>Eukaryota</taxon>
        <taxon>Viridiplantae</taxon>
        <taxon>Streptophyta</taxon>
        <taxon>Embryophyta</taxon>
        <taxon>Tracheophyta</taxon>
        <taxon>Spermatophyta</taxon>
        <taxon>Magnoliopsida</taxon>
        <taxon>Liliopsida</taxon>
        <taxon>Asparagales</taxon>
        <taxon>Orchidaceae</taxon>
        <taxon>Orchidoideae</taxon>
        <taxon>Orchideae</taxon>
        <taxon>Orchidinae</taxon>
        <taxon>Platanthera</taxon>
    </lineage>
</organism>
<evidence type="ECO:0000313" key="3">
    <source>
        <dbReference type="Proteomes" id="UP001412067"/>
    </source>
</evidence>
<dbReference type="PANTHER" id="PTHR36758:SF1">
    <property type="entry name" value="OS01G0342800 PROTEIN"/>
    <property type="match status" value="1"/>
</dbReference>
<dbReference type="Proteomes" id="UP001412067">
    <property type="component" value="Unassembled WGS sequence"/>
</dbReference>
<keyword evidence="3" id="KW-1185">Reference proteome</keyword>
<gene>
    <name evidence="2" type="ORF">KSP40_PGU022080</name>
</gene>
<dbReference type="EMBL" id="JBBWWR010000006">
    <property type="protein sequence ID" value="KAK8965302.1"/>
    <property type="molecule type" value="Genomic_DNA"/>
</dbReference>
<protein>
    <submittedName>
        <fullName evidence="2">LYR motif-containing protein</fullName>
    </submittedName>
</protein>
<name>A0ABR2MN50_9ASPA</name>